<feature type="chain" id="PRO_5009678505" description="Bacteriophage coat protein B" evidence="2">
    <location>
        <begin position="25"/>
        <end position="74"/>
    </location>
</feature>
<keyword evidence="1" id="KW-0812">Transmembrane</keyword>
<protein>
    <recommendedName>
        <fullName evidence="5">Bacteriophage coat protein B</fullName>
    </recommendedName>
</protein>
<feature type="transmembrane region" description="Helical" evidence="1">
    <location>
        <begin position="40"/>
        <end position="57"/>
    </location>
</feature>
<sequence length="74" mass="7559">MSKFVKTLAAAATFATVTTGQVMAAVTPPTIDAGAEADTWVIWGVGLMGALFLPKLGMNLAKAAFAKVLSFGGR</sequence>
<evidence type="ECO:0000256" key="2">
    <source>
        <dbReference type="SAM" id="SignalP"/>
    </source>
</evidence>
<feature type="signal peptide" evidence="2">
    <location>
        <begin position="1"/>
        <end position="24"/>
    </location>
</feature>
<evidence type="ECO:0000313" key="4">
    <source>
        <dbReference type="Proteomes" id="UP000186513"/>
    </source>
</evidence>
<organism evidence="3 4">
    <name type="scientific">Chitinimonas taiwanensis DSM 18899</name>
    <dbReference type="NCBI Taxonomy" id="1121279"/>
    <lineage>
        <taxon>Bacteria</taxon>
        <taxon>Pseudomonadati</taxon>
        <taxon>Pseudomonadota</taxon>
        <taxon>Betaproteobacteria</taxon>
        <taxon>Neisseriales</taxon>
        <taxon>Chitinibacteraceae</taxon>
        <taxon>Chitinimonas</taxon>
    </lineage>
</organism>
<keyword evidence="2" id="KW-0732">Signal</keyword>
<accession>A0A1K2HMZ7</accession>
<dbReference type="RefSeq" id="WP_072429025.1">
    <property type="nucleotide sequence ID" value="NZ_FPKR01000009.1"/>
</dbReference>
<gene>
    <name evidence="3" type="ORF">SAMN02745887_02524</name>
</gene>
<reference evidence="3 4" key="1">
    <citation type="submission" date="2016-11" db="EMBL/GenBank/DDBJ databases">
        <authorList>
            <person name="Jaros S."/>
            <person name="Januszkiewicz K."/>
            <person name="Wedrychowicz H."/>
        </authorList>
    </citation>
    <scope>NUCLEOTIDE SEQUENCE [LARGE SCALE GENOMIC DNA]</scope>
    <source>
        <strain evidence="3 4">DSM 18899</strain>
    </source>
</reference>
<dbReference type="AlphaFoldDB" id="A0A1K2HMZ7"/>
<proteinExistence type="predicted"/>
<dbReference type="STRING" id="1121279.SAMN02745887_02524"/>
<keyword evidence="1" id="KW-1133">Transmembrane helix</keyword>
<dbReference type="Proteomes" id="UP000186513">
    <property type="component" value="Unassembled WGS sequence"/>
</dbReference>
<keyword evidence="1" id="KW-0472">Membrane</keyword>
<evidence type="ECO:0000313" key="3">
    <source>
        <dbReference type="EMBL" id="SFZ77618.1"/>
    </source>
</evidence>
<evidence type="ECO:0008006" key="5">
    <source>
        <dbReference type="Google" id="ProtNLM"/>
    </source>
</evidence>
<dbReference type="EMBL" id="FPKR01000009">
    <property type="protein sequence ID" value="SFZ77618.1"/>
    <property type="molecule type" value="Genomic_DNA"/>
</dbReference>
<name>A0A1K2HMZ7_9NEIS</name>
<keyword evidence="4" id="KW-1185">Reference proteome</keyword>
<evidence type="ECO:0000256" key="1">
    <source>
        <dbReference type="SAM" id="Phobius"/>
    </source>
</evidence>